<reference evidence="3 4" key="1">
    <citation type="submission" date="2024-11" db="EMBL/GenBank/DDBJ databases">
        <title>Chromosome-level genome assembly of the freshwater bivalve Anodonta woodiana.</title>
        <authorList>
            <person name="Chen X."/>
        </authorList>
    </citation>
    <scope>NUCLEOTIDE SEQUENCE [LARGE SCALE GENOMIC DNA]</scope>
    <source>
        <strain evidence="3">MN2024</strain>
        <tissue evidence="3">Gills</tissue>
    </source>
</reference>
<dbReference type="Proteomes" id="UP001634394">
    <property type="component" value="Unassembled WGS sequence"/>
</dbReference>
<feature type="compositionally biased region" description="Basic and acidic residues" evidence="2">
    <location>
        <begin position="92"/>
        <end position="110"/>
    </location>
</feature>
<accession>A0ABD3WMS2</accession>
<dbReference type="PANTHER" id="PTHR34488">
    <property type="entry name" value="SI:CH211-245H14.1-RELATED"/>
    <property type="match status" value="1"/>
</dbReference>
<feature type="coiled-coil region" evidence="1">
    <location>
        <begin position="207"/>
        <end position="248"/>
    </location>
</feature>
<keyword evidence="1" id="KW-0175">Coiled coil</keyword>
<proteinExistence type="predicted"/>
<protein>
    <submittedName>
        <fullName evidence="3">Uncharacterized protein</fullName>
    </submittedName>
</protein>
<organism evidence="3 4">
    <name type="scientific">Sinanodonta woodiana</name>
    <name type="common">Chinese pond mussel</name>
    <name type="synonym">Anodonta woodiana</name>
    <dbReference type="NCBI Taxonomy" id="1069815"/>
    <lineage>
        <taxon>Eukaryota</taxon>
        <taxon>Metazoa</taxon>
        <taxon>Spiralia</taxon>
        <taxon>Lophotrochozoa</taxon>
        <taxon>Mollusca</taxon>
        <taxon>Bivalvia</taxon>
        <taxon>Autobranchia</taxon>
        <taxon>Heteroconchia</taxon>
        <taxon>Palaeoheterodonta</taxon>
        <taxon>Unionida</taxon>
        <taxon>Unionoidea</taxon>
        <taxon>Unionidae</taxon>
        <taxon>Unioninae</taxon>
        <taxon>Sinanodonta</taxon>
    </lineage>
</organism>
<dbReference type="PANTHER" id="PTHR34488:SF1">
    <property type="entry name" value="SI:CH211-245H14.1-RELATED"/>
    <property type="match status" value="1"/>
</dbReference>
<dbReference type="AlphaFoldDB" id="A0ABD3WMS2"/>
<comment type="caution">
    <text evidence="3">The sequence shown here is derived from an EMBL/GenBank/DDBJ whole genome shotgun (WGS) entry which is preliminary data.</text>
</comment>
<feature type="region of interest" description="Disordered" evidence="2">
    <location>
        <begin position="74"/>
        <end position="123"/>
    </location>
</feature>
<gene>
    <name evidence="3" type="ORF">ACJMK2_037087</name>
</gene>
<evidence type="ECO:0000256" key="2">
    <source>
        <dbReference type="SAM" id="MobiDB-lite"/>
    </source>
</evidence>
<evidence type="ECO:0000256" key="1">
    <source>
        <dbReference type="SAM" id="Coils"/>
    </source>
</evidence>
<evidence type="ECO:0000313" key="4">
    <source>
        <dbReference type="Proteomes" id="UP001634394"/>
    </source>
</evidence>
<dbReference type="EMBL" id="JBJQND010000006">
    <property type="protein sequence ID" value="KAL3874018.1"/>
    <property type="molecule type" value="Genomic_DNA"/>
</dbReference>
<evidence type="ECO:0000313" key="3">
    <source>
        <dbReference type="EMBL" id="KAL3874018.1"/>
    </source>
</evidence>
<name>A0ABD3WMS2_SINWO</name>
<keyword evidence="4" id="KW-1185">Reference proteome</keyword>
<sequence length="420" mass="46978">MNLFRSSKSNKAEGVSLAEIQKLQKSLQHGENFASILQDNSKSLIAQISSQTLTVQKLHQELSSQKAGQLGAELQTPIAGESVRSGSYATNDRNESKISDRERQARKQRADVAPQGGRRLETDDSWTNVDAHHIGRQQDLMEDEDDLLTSLLHNNQIVLMTQAKAIQGNVEAQIHWLQGLHADVGRLLSPISESSSSEPDKKYFENYKAIEEEKNTLKRKLEGLEAANNKLQRDFSDLKKKYDGLDRENSVLKSKIAKFNPPSYGQYAPPKIQVRSQLYCPRKTDLTDFVITELTSMLKLRMDSLSQELTTINCESTTQINQSLPLIVICLYASRLGTDVSNALQKVPVGPNVAVLVLHHKDLHALPAQTSDKILTGHEYRDIGAIIDMAFLSQKGVYTCNMNDRGLEELANFIKTHSKQ</sequence>